<dbReference type="Pfam" id="PF00480">
    <property type="entry name" value="ROK"/>
    <property type="match status" value="1"/>
</dbReference>
<dbReference type="InterPro" id="IPR036390">
    <property type="entry name" value="WH_DNA-bd_sf"/>
</dbReference>
<accession>A0A3L6ZZM6</accession>
<dbReference type="PANTHER" id="PTHR18964:SF149">
    <property type="entry name" value="BIFUNCTIONAL UDP-N-ACETYLGLUCOSAMINE 2-EPIMERASE_N-ACETYLMANNOSAMINE KINASE"/>
    <property type="match status" value="1"/>
</dbReference>
<dbReference type="InterPro" id="IPR036388">
    <property type="entry name" value="WH-like_DNA-bd_sf"/>
</dbReference>
<comment type="caution">
    <text evidence="2">The sequence shown here is derived from an EMBL/GenBank/DDBJ whole genome shotgun (WGS) entry which is preliminary data.</text>
</comment>
<keyword evidence="3" id="KW-1185">Reference proteome</keyword>
<dbReference type="Gene3D" id="3.30.420.40">
    <property type="match status" value="2"/>
</dbReference>
<comment type="similarity">
    <text evidence="1">Belongs to the ROK (NagC/XylR) family.</text>
</comment>
<evidence type="ECO:0000313" key="2">
    <source>
        <dbReference type="EMBL" id="RLP73496.1"/>
    </source>
</evidence>
<dbReference type="SUPFAM" id="SSF46785">
    <property type="entry name" value="Winged helix' DNA-binding domain"/>
    <property type="match status" value="1"/>
</dbReference>
<evidence type="ECO:0000256" key="1">
    <source>
        <dbReference type="ARBA" id="ARBA00006479"/>
    </source>
</evidence>
<sequence>MNNRGTNLDTVRRYNLSRILGLVHREGAVSRSVLTRETGLNRSTVAALVSELAALHLVVEAEPDGARGVGRPSPVVRPHPDCVAFAVNPEQDAITVGVVRMHGEVVAQVRHEIDQPLGVAETVRVTAELIAGLRAELPASAVVVGVGVAVPGLVRMPDGLVRLAPHLGWVDEPVATLLADATGYPARAANDASLGALAEHNFGAGRDVADLIYLNGGASGIGGGVIIRGTPLGGVGGYAGEFGHNLVTAPDGPDQPSTGGALEDEVNRGRLLDLLGLKSADPAQLERALLESDAPEICGEVERQLGILSIALRNAINVLNPELVVLGGFLGSIYAANSELLDRLVAGQTLAASYEGVRIVRATLGADLLLIGAAELAFEPLIDDPARLAGSVATPV</sequence>
<dbReference type="InterPro" id="IPR000600">
    <property type="entry name" value="ROK"/>
</dbReference>
<dbReference type="OrthoDB" id="5174513at2"/>
<evidence type="ECO:0000313" key="3">
    <source>
        <dbReference type="Proteomes" id="UP000270299"/>
    </source>
</evidence>
<dbReference type="EMBL" id="RCUV01000002">
    <property type="protein sequence ID" value="RLP73496.1"/>
    <property type="molecule type" value="Genomic_DNA"/>
</dbReference>
<organism evidence="2 3">
    <name type="scientific">Mycetocola manganoxydans</name>
    <dbReference type="NCBI Taxonomy" id="699879"/>
    <lineage>
        <taxon>Bacteria</taxon>
        <taxon>Bacillati</taxon>
        <taxon>Actinomycetota</taxon>
        <taxon>Actinomycetes</taxon>
        <taxon>Micrococcales</taxon>
        <taxon>Microbacteriaceae</taxon>
        <taxon>Mycetocola</taxon>
    </lineage>
</organism>
<dbReference type="InterPro" id="IPR043129">
    <property type="entry name" value="ATPase_NBD"/>
</dbReference>
<dbReference type="AlphaFoldDB" id="A0A3L6ZZM6"/>
<proteinExistence type="inferred from homology"/>
<protein>
    <submittedName>
        <fullName evidence="2">ROK family protein</fullName>
    </submittedName>
</protein>
<dbReference type="Gene3D" id="1.10.10.10">
    <property type="entry name" value="Winged helix-like DNA-binding domain superfamily/Winged helix DNA-binding domain"/>
    <property type="match status" value="1"/>
</dbReference>
<reference evidence="2 3" key="1">
    <citation type="submission" date="2018-10" db="EMBL/GenBank/DDBJ databases">
        <authorList>
            <person name="Li J."/>
        </authorList>
    </citation>
    <scope>NUCLEOTIDE SEQUENCE [LARGE SCALE GENOMIC DNA]</scope>
    <source>
        <strain evidence="2 3">CCTCC AB209002</strain>
    </source>
</reference>
<dbReference type="Proteomes" id="UP000270299">
    <property type="component" value="Unassembled WGS sequence"/>
</dbReference>
<gene>
    <name evidence="2" type="ORF">D9V29_02090</name>
</gene>
<name>A0A3L6ZZM6_9MICO</name>
<dbReference type="PANTHER" id="PTHR18964">
    <property type="entry name" value="ROK (REPRESSOR, ORF, KINASE) FAMILY"/>
    <property type="match status" value="1"/>
</dbReference>
<dbReference type="SUPFAM" id="SSF53067">
    <property type="entry name" value="Actin-like ATPase domain"/>
    <property type="match status" value="1"/>
</dbReference>
<dbReference type="RefSeq" id="WP_121671660.1">
    <property type="nucleotide sequence ID" value="NZ_BMXM01000002.1"/>
</dbReference>